<feature type="non-terminal residue" evidence="1">
    <location>
        <position position="91"/>
    </location>
</feature>
<keyword evidence="2" id="KW-1185">Reference proteome</keyword>
<reference evidence="1 2" key="1">
    <citation type="submission" date="2020-10" db="EMBL/GenBank/DDBJ databases">
        <title>The Coptis chinensis genome and diversification of protoberbering-type alkaloids.</title>
        <authorList>
            <person name="Wang B."/>
            <person name="Shu S."/>
            <person name="Song C."/>
            <person name="Liu Y."/>
        </authorList>
    </citation>
    <scope>NUCLEOTIDE SEQUENCE [LARGE SCALE GENOMIC DNA]</scope>
    <source>
        <strain evidence="1">HL-2020</strain>
        <tissue evidence="1">Leaf</tissue>
    </source>
</reference>
<sequence>MTLTILPSTNYLRLLESKTGPLILFVKEIEKSMLGSKEAYTLLKAKLENLPEDVVAILSSTQIDRKDKSICISICLRSLGATQQLFLTLLF</sequence>
<protein>
    <submittedName>
        <fullName evidence="1">Uncharacterized protein</fullName>
    </submittedName>
</protein>
<accession>A0A835IDA1</accession>
<comment type="caution">
    <text evidence="1">The sequence shown here is derived from an EMBL/GenBank/DDBJ whole genome shotgun (WGS) entry which is preliminary data.</text>
</comment>
<organism evidence="1 2">
    <name type="scientific">Coptis chinensis</name>
    <dbReference type="NCBI Taxonomy" id="261450"/>
    <lineage>
        <taxon>Eukaryota</taxon>
        <taxon>Viridiplantae</taxon>
        <taxon>Streptophyta</taxon>
        <taxon>Embryophyta</taxon>
        <taxon>Tracheophyta</taxon>
        <taxon>Spermatophyta</taxon>
        <taxon>Magnoliopsida</taxon>
        <taxon>Ranunculales</taxon>
        <taxon>Ranunculaceae</taxon>
        <taxon>Coptidoideae</taxon>
        <taxon>Coptis</taxon>
    </lineage>
</organism>
<name>A0A835IDA1_9MAGN</name>
<gene>
    <name evidence="1" type="ORF">IFM89_017078</name>
</gene>
<evidence type="ECO:0000313" key="1">
    <source>
        <dbReference type="EMBL" id="KAF9614277.1"/>
    </source>
</evidence>
<dbReference type="EMBL" id="JADFTS010000003">
    <property type="protein sequence ID" value="KAF9614277.1"/>
    <property type="molecule type" value="Genomic_DNA"/>
</dbReference>
<dbReference type="Proteomes" id="UP000631114">
    <property type="component" value="Unassembled WGS sequence"/>
</dbReference>
<evidence type="ECO:0000313" key="2">
    <source>
        <dbReference type="Proteomes" id="UP000631114"/>
    </source>
</evidence>
<proteinExistence type="predicted"/>
<dbReference type="OrthoDB" id="1721827at2759"/>
<dbReference type="AlphaFoldDB" id="A0A835IDA1"/>